<evidence type="ECO:0000256" key="4">
    <source>
        <dbReference type="ARBA" id="ARBA00022840"/>
    </source>
</evidence>
<dbReference type="SUPFAM" id="SSF52540">
    <property type="entry name" value="P-loop containing nucleoside triphosphate hydrolases"/>
    <property type="match status" value="2"/>
</dbReference>
<gene>
    <name evidence="8" type="ORF">ACJRO7_028098</name>
</gene>
<evidence type="ECO:0000259" key="7">
    <source>
        <dbReference type="PROSITE" id="PS51198"/>
    </source>
</evidence>
<dbReference type="PANTHER" id="PTHR21529:SF4">
    <property type="entry name" value="TPR AND ANKYRIN REPEAT-CONTAINING PROTEIN 1"/>
    <property type="match status" value="1"/>
</dbReference>
<dbReference type="Pfam" id="PF00580">
    <property type="entry name" value="UvrD-helicase"/>
    <property type="match status" value="1"/>
</dbReference>
<organism evidence="8 9">
    <name type="scientific">Eucalyptus globulus</name>
    <name type="common">Tasmanian blue gum</name>
    <dbReference type="NCBI Taxonomy" id="34317"/>
    <lineage>
        <taxon>Eukaryota</taxon>
        <taxon>Viridiplantae</taxon>
        <taxon>Streptophyta</taxon>
        <taxon>Embryophyta</taxon>
        <taxon>Tracheophyta</taxon>
        <taxon>Spermatophyta</taxon>
        <taxon>Magnoliopsida</taxon>
        <taxon>eudicotyledons</taxon>
        <taxon>Gunneridae</taxon>
        <taxon>Pentapetalae</taxon>
        <taxon>rosids</taxon>
        <taxon>malvids</taxon>
        <taxon>Myrtales</taxon>
        <taxon>Myrtaceae</taxon>
        <taxon>Myrtoideae</taxon>
        <taxon>Eucalypteae</taxon>
        <taxon>Eucalyptus</taxon>
    </lineage>
</organism>
<keyword evidence="3 5" id="KW-0347">Helicase</keyword>
<dbReference type="GO" id="GO:0005694">
    <property type="term" value="C:chromosome"/>
    <property type="evidence" value="ECO:0007669"/>
    <property type="project" value="UniProtKB-ARBA"/>
</dbReference>
<keyword evidence="9" id="KW-1185">Reference proteome</keyword>
<evidence type="ECO:0000313" key="8">
    <source>
        <dbReference type="EMBL" id="KAL3731172.1"/>
    </source>
</evidence>
<feature type="binding site" evidence="5">
    <location>
        <begin position="1091"/>
        <end position="1098"/>
    </location>
    <ligand>
        <name>ATP</name>
        <dbReference type="ChEBI" id="CHEBI:30616"/>
    </ligand>
</feature>
<feature type="region of interest" description="Disordered" evidence="6">
    <location>
        <begin position="2619"/>
        <end position="2660"/>
    </location>
</feature>
<dbReference type="PANTHER" id="PTHR21529">
    <property type="entry name" value="MAMMARY TURMOR VIRUS RECEPTOR HOMOLOG 1, 2 MTVR1, 2"/>
    <property type="match status" value="1"/>
</dbReference>
<dbReference type="CDD" id="cd18808">
    <property type="entry name" value="SF1_C_Upf1"/>
    <property type="match status" value="1"/>
</dbReference>
<evidence type="ECO:0000256" key="2">
    <source>
        <dbReference type="ARBA" id="ARBA00022801"/>
    </source>
</evidence>
<dbReference type="GO" id="GO:0005524">
    <property type="term" value="F:ATP binding"/>
    <property type="evidence" value="ECO:0007669"/>
    <property type="project" value="UniProtKB-UniRule"/>
</dbReference>
<evidence type="ECO:0000256" key="5">
    <source>
        <dbReference type="PROSITE-ProRule" id="PRU00560"/>
    </source>
</evidence>
<evidence type="ECO:0000256" key="6">
    <source>
        <dbReference type="SAM" id="MobiDB-lite"/>
    </source>
</evidence>
<dbReference type="InterPro" id="IPR047187">
    <property type="entry name" value="SF1_C_Upf1"/>
</dbReference>
<feature type="domain" description="UvrD-like helicase ATP-binding" evidence="7">
    <location>
        <begin position="1070"/>
        <end position="1467"/>
    </location>
</feature>
<reference evidence="8 9" key="1">
    <citation type="submission" date="2024-11" db="EMBL/GenBank/DDBJ databases">
        <title>Chromosome-level genome assembly of Eucalyptus globulus Labill. provides insights into its genome evolution.</title>
        <authorList>
            <person name="Li X."/>
        </authorList>
    </citation>
    <scope>NUCLEOTIDE SEQUENCE [LARGE SCALE GENOMIC DNA]</scope>
    <source>
        <strain evidence="8">CL2024</strain>
        <tissue evidence="8">Fresh tender leaves</tissue>
    </source>
</reference>
<dbReference type="Pfam" id="PF20073">
    <property type="entry name" value="DUF6469"/>
    <property type="match status" value="1"/>
</dbReference>
<protein>
    <recommendedName>
        <fullName evidence="7">UvrD-like helicase ATP-binding domain-containing protein</fullName>
    </recommendedName>
</protein>
<dbReference type="InterPro" id="IPR027417">
    <property type="entry name" value="P-loop_NTPase"/>
</dbReference>
<accession>A0ABD3JX76</accession>
<name>A0ABD3JX76_EUCGL</name>
<dbReference type="Gene3D" id="3.40.50.300">
    <property type="entry name" value="P-loop containing nucleotide triphosphate hydrolases"/>
    <property type="match status" value="4"/>
</dbReference>
<dbReference type="EMBL" id="JBJKBG010000007">
    <property type="protein sequence ID" value="KAL3731172.1"/>
    <property type="molecule type" value="Genomic_DNA"/>
</dbReference>
<keyword evidence="1 5" id="KW-0547">Nucleotide-binding</keyword>
<feature type="compositionally biased region" description="Basic and acidic residues" evidence="6">
    <location>
        <begin position="2619"/>
        <end position="2633"/>
    </location>
</feature>
<keyword evidence="2 5" id="KW-0378">Hydrolase</keyword>
<evidence type="ECO:0000256" key="1">
    <source>
        <dbReference type="ARBA" id="ARBA00022741"/>
    </source>
</evidence>
<feature type="compositionally biased region" description="Basic residues" evidence="6">
    <location>
        <begin position="2651"/>
        <end position="2660"/>
    </location>
</feature>
<proteinExistence type="predicted"/>
<dbReference type="Pfam" id="PF13086">
    <property type="entry name" value="AAA_11"/>
    <property type="match status" value="1"/>
</dbReference>
<dbReference type="InterPro" id="IPR041679">
    <property type="entry name" value="DNA2/NAM7-like_C"/>
</dbReference>
<dbReference type="InterPro" id="IPR039904">
    <property type="entry name" value="TRANK1"/>
</dbReference>
<dbReference type="FunFam" id="3.40.50.300:FF:000326">
    <property type="entry name" value="P-loop containing nucleoside triphosphate hydrolase"/>
    <property type="match status" value="1"/>
</dbReference>
<sequence>MEKAEDGWSSKWRRDKPSDLTDFVFSWSLHDILNENLYHDEVETIPETFQSVQHYLGSQVYPLLEETRASLCSSLENISSQPFTEVTDCVKCTRSGNTYAVKAGRWSNESNTRGKETYKTLPEDILILTDAKPATVPDLERSGRRWVLASVKMIGGDNEENKATSSTNFTVKALLDHEVNNPWKPIYAIFLTNIATNRRIWDALHMSLNLDIVKEVLCTDLVADKVSNICITKGNGSASESLDERFYHDLNESQKNAVVACLNKLKCENKPSVKLIWGPPGTGKATTVATLLFTLMKRKRRTIVCAPTHVAIKGVASRVLKLLKQSDNGLSTEMKSFLCYFDMLIFGNKERLKVDANIEEIYLEHRVECFSKFTSLNSMIDTLANCVRQYHIFLENEHIKISKSGSDDDGSGCGSGELKSFLEFFRDRFKATVQPLRRCLNIFCTHISRTNFQNITSLLNLLDSFETLFCGENLDSEMMEITLSRDEVSLFSFETSMCPLYNLYMKIQECLSLLLTVRDSLKDLKLPNFTSKDMIADFCYQHASLIFCTAYSSYKLYSVEMEPLNLLVIDEAAQLKECESVIPLQLPGVKHLILVGDECQLPAMVESKLSNRAGFGRSLFERLSSLGYSRQLLNIQYRMHPSISLFPTSKFYQNQILDGPNVKSKSYRKSHLPWPMFGPYSFINIPDGQEQIGDDGCSLRNPVEVEVILRIVRNLYRAWDGSEEHLTVGVISPYAAQVAAVQAKLGKRYENIKGFTVKVKSVDGFQGGEEDIVIISTVRSNSRGTIGFLSDTKRTNVALTRARYCLWILGNGQTLTKSDSVWKAVVDNAKSRGCFFNVDDDKDLAKAILDVKKENNQLDDLLDRGSVLFRNARWKVLFSDNFLKSFRKLASLRTKMSIINLLSKLSSGWRPKKRNVDIICEHSSHIVRQFKADSFYVICTTDIVKELIYIQILKIWDVLPLEDVVKLVKRLDSIFETYSDDFISHCNEKCIEGDLQVPKTWACTFDFVRYRSPSEGQFGSSSDAHASDRRLYVENVKVSESLLLMKFYPLSSDIVRNLLDDSDGNKASVPFEVTDQEREIILFPRSTFILGRSGTGKTTVLTMKLFRNEKLHDEATKGFQEIQSGISHSKDASLEINVEEIGEGAEDCVLRQLFVTVSAKLCFAVKQHLSQLRSSSIGAKHRGGSSSVGEIVDDAALFKDIPDSFVDISPNSYPLIITFHKLLMMLDGTVGASFFERFPDLREFCHGQTYNSRPVALQSLVRAKEVTYEKFCAVYWPHFNDKTRRRLDPSRVFTEIMSHIKGGLPPADGCEGKLDRPAYVSLSEGRVSTLSIQRREEIYDAFEDYEKMKMKNGEFDLADLVNDLHCRLFRGQFTGNLVDFVYVDEVQDLTMRQISLFKYICRNVDEGFVFSGDTAQTIARGVDFSFEDVRSLFYKEFLIDSMDGPDIRMEKGCLSKTFHLSQNFRTHAGILKLAQSVVDLLYHFFPFCVDALDPETSFISGEAPILLDSENEESAILSIFGNHDVSGNFVGFGAEQVILVRDDHSRDEVSNLVRGQALVLTIVECKGLEFQDVLLHNFFGTSPLKNQWRVIYGYMKEQALLNNSSQWSSPSFDDVKHDILRSELKQLYVAITRTRQRLWICENALDFSKPMFDYWKKKCLIQVRLVDHACAEAMQVRSTPEEWKSQGFKLLHEGNYRMATTCFERARYEYGEKLAKASAFKANADLKHVLSPKEASDLRRQAAEIFEAIGVADSAAKCFYMLKEYEKAGSIFMEKCGESALQKAGECFSLAGHYSRAAEAYARGNFFSKCLSNCAKGELFEMGLQYIGNWRRLGNEDRGIVKKSKEIEKLEQDFLESCALHHYDLGDYRAMMKYVKAFRCIDSMRNLLKRLGCLDELISLEEDFGNFSVAAKIVRMKGDILREADLLGKSGQNKEASMNILWYVLFYSLWAPGSKGWPLKQFAQKEELVAKAKHLAKSEPIAFYEYVSVESSILLNKQSSLAELKECFSTSRRNGSVRGEILCARNILDFHLRQNISNFFWEYDWLVDPMEYSEPRILGNEISIDSLVCFWNLWREKIVRIIKCVECVEMVEEMENRCCWEFCLNYFGVLEQRTNMQGTYHLLNPDADWVRNIDKRILQRNGQLVALELRQLVSAAQKYWYSELTSLGMELLDKLDALHLFLAKSSLPNFWQSRCLVLLHEVAKFLQELDCPNPSFRDSGALEGFIDTSCRRYFGHIFPLDWRLSPAENMISRRGSQASRLLLRRTINLIISKKDFSDGKMGELATLVLGSGMLDDDLYRKIAESFKGNTSWEAFMECICRDVPSELPQASDGPVEISLAWNLYRALADTCNANWTERNSITPICFLYLLERLLILFSCSKGQFYATKSSLVEWLICHEGLGRRGLSFNLTNCLEPIIGFVTSTTRQLLCNEEETREWIKRSKLNVMEYYPLLVLKLVLLVCLLHLNFGISPYFLNDLLGKSWISEQLPPEFLRILSHCQKRNFQKTSVGVLAEAFKKVDDPLVITNFAADCSNLLCPHAIILDLKSNKCKEEIMKVLFPKDGSTVSSCKLQDLTEVSEDSSSSSNGVPAPVVHMVSANTLSLEHECEGHNSAPVKAQKTNDVKRDGQHDWEGHNSAPVKAPKTNDNKGNCKSRGKQNRKRVGRDESVFIVLYDVF</sequence>
<dbReference type="PROSITE" id="PS51198">
    <property type="entry name" value="UVRD_HELICASE_ATP_BIND"/>
    <property type="match status" value="1"/>
</dbReference>
<dbReference type="InterPro" id="IPR014016">
    <property type="entry name" value="UvrD-like_ATP-bd"/>
</dbReference>
<dbReference type="GO" id="GO:0004386">
    <property type="term" value="F:helicase activity"/>
    <property type="evidence" value="ECO:0007669"/>
    <property type="project" value="UniProtKB-UniRule"/>
</dbReference>
<dbReference type="InterPro" id="IPR041677">
    <property type="entry name" value="DNA2/NAM7_AAA_11"/>
</dbReference>
<dbReference type="InterPro" id="IPR045529">
    <property type="entry name" value="DUF6469"/>
</dbReference>
<keyword evidence="4 5" id="KW-0067">ATP-binding</keyword>
<dbReference type="Proteomes" id="UP001634007">
    <property type="component" value="Unassembled WGS sequence"/>
</dbReference>
<dbReference type="GO" id="GO:0016787">
    <property type="term" value="F:hydrolase activity"/>
    <property type="evidence" value="ECO:0007669"/>
    <property type="project" value="UniProtKB-UniRule"/>
</dbReference>
<evidence type="ECO:0000313" key="9">
    <source>
        <dbReference type="Proteomes" id="UP001634007"/>
    </source>
</evidence>
<comment type="caution">
    <text evidence="8">The sequence shown here is derived from an EMBL/GenBank/DDBJ whole genome shotgun (WGS) entry which is preliminary data.</text>
</comment>
<evidence type="ECO:0000256" key="3">
    <source>
        <dbReference type="ARBA" id="ARBA00022806"/>
    </source>
</evidence>
<dbReference type="Pfam" id="PF13087">
    <property type="entry name" value="AAA_12"/>
    <property type="match status" value="1"/>
</dbReference>